<name>A0ABX6QKK6_9HYPH</name>
<dbReference type="RefSeq" id="WP_138285777.1">
    <property type="nucleotide sequence ID" value="NZ_CP058350.1"/>
</dbReference>
<sequence length="120" mass="13175">MPKKQKTTALEKLDKAWKKASPLERAAFLEGLERPDLMSAAIGSQAPASRIADGRYLLPDTVKRITKVMRQRGLSPDMVMQEIGFGMNGRPLLRALAKGSSLRLSVISALAAWLKETDPD</sequence>
<dbReference type="Proteomes" id="UP000308530">
    <property type="component" value="Chromosome"/>
</dbReference>
<evidence type="ECO:0000313" key="1">
    <source>
        <dbReference type="EMBL" id="QLF69089.1"/>
    </source>
</evidence>
<evidence type="ECO:0000313" key="2">
    <source>
        <dbReference type="Proteomes" id="UP000308530"/>
    </source>
</evidence>
<reference evidence="1 2" key="1">
    <citation type="submission" date="2020-06" db="EMBL/GenBank/DDBJ databases">
        <title>Genome sequence of Rhizobium sp strain ADMK78.</title>
        <authorList>
            <person name="Rahi P."/>
        </authorList>
    </citation>
    <scope>NUCLEOTIDE SEQUENCE [LARGE SCALE GENOMIC DNA]</scope>
    <source>
        <strain evidence="1 2">ADMK78</strain>
    </source>
</reference>
<gene>
    <name evidence="1" type="ORF">FE840_005780</name>
</gene>
<keyword evidence="2" id="KW-1185">Reference proteome</keyword>
<organism evidence="1 2">
    <name type="scientific">Peteryoungia desertarenae</name>
    <dbReference type="NCBI Taxonomy" id="1813451"/>
    <lineage>
        <taxon>Bacteria</taxon>
        <taxon>Pseudomonadati</taxon>
        <taxon>Pseudomonadota</taxon>
        <taxon>Alphaproteobacteria</taxon>
        <taxon>Hyphomicrobiales</taxon>
        <taxon>Rhizobiaceae</taxon>
        <taxon>Peteryoungia</taxon>
    </lineage>
</organism>
<accession>A0ABX6QKK6</accession>
<protein>
    <submittedName>
        <fullName evidence="1">Uncharacterized protein</fullName>
    </submittedName>
</protein>
<proteinExistence type="predicted"/>
<dbReference type="EMBL" id="CP058350">
    <property type="protein sequence ID" value="QLF69089.1"/>
    <property type="molecule type" value="Genomic_DNA"/>
</dbReference>